<protein>
    <submittedName>
        <fullName evidence="3">SMC family ATPase</fullName>
    </submittedName>
</protein>
<dbReference type="EMBL" id="CP120682">
    <property type="protein sequence ID" value="WKN36688.1"/>
    <property type="molecule type" value="Genomic_DNA"/>
</dbReference>
<dbReference type="Pfam" id="PF13558">
    <property type="entry name" value="SbcC_Walker_B"/>
    <property type="match status" value="1"/>
</dbReference>
<dbReference type="PANTHER" id="PTHR32114">
    <property type="entry name" value="ABC TRANSPORTER ABCH.3"/>
    <property type="match status" value="1"/>
</dbReference>
<dbReference type="GO" id="GO:0006302">
    <property type="term" value="P:double-strand break repair"/>
    <property type="evidence" value="ECO:0007669"/>
    <property type="project" value="InterPro"/>
</dbReference>
<evidence type="ECO:0000256" key="1">
    <source>
        <dbReference type="SAM" id="Coils"/>
    </source>
</evidence>
<evidence type="ECO:0000259" key="2">
    <source>
        <dbReference type="Pfam" id="PF13476"/>
    </source>
</evidence>
<evidence type="ECO:0000313" key="3">
    <source>
        <dbReference type="EMBL" id="WKN36688.1"/>
    </source>
</evidence>
<proteinExistence type="predicted"/>
<gene>
    <name evidence="3" type="ORF">K4G66_30455</name>
</gene>
<organism evidence="3">
    <name type="scientific">Roseihalotalea indica</name>
    <dbReference type="NCBI Taxonomy" id="2867963"/>
    <lineage>
        <taxon>Bacteria</taxon>
        <taxon>Pseudomonadati</taxon>
        <taxon>Bacteroidota</taxon>
        <taxon>Cytophagia</taxon>
        <taxon>Cytophagales</taxon>
        <taxon>Catalimonadaceae</taxon>
        <taxon>Roseihalotalea</taxon>
    </lineage>
</organism>
<dbReference type="PANTHER" id="PTHR32114:SF2">
    <property type="entry name" value="ABC TRANSPORTER ABCH.3"/>
    <property type="match status" value="1"/>
</dbReference>
<sequence length="1025" mass="119844">MIPVHLKFSGLYSYQKAQSIDFEKLTASQLFGIFGPVGSGKSTILEAIMFVLYDRSDRLNKSGDNRYYNMLNLQSSKLEIDFIFRTKIQSEKKYRAYFSAQRKKKDFEKVEVKERGQYEWKDGQWIPREESDASSLLGMTYEHFMQTVIIPQGKFREFIDQRPNVRTQMLKDLFQLHRFDLGAKTGSLLRKTELLITDLEARLLEIGLVSEEDIVTQQAALAETEAAVLKNQKSAAKLEEACLKLDALKKLLDKISDTEQELNQLQKQSTFYDEKEKQLKAYMKAETFFNEKFRLLEETIMEYRHQVEEVETLEGRLEKGKEKVQQAKITLEKCKNEYQQRERFRQQSQDLHHLLQINQITPKWQQANHQQSVVHQQITKLESLCTDLNKELMLAEQQLDDTEKQQQQWQIIKEVDLWLQRYQELTQECERNKSQIITQEKEIKQLNERKESILNSFGWPGSSDEKTLTHEFTDFQRQLHQEQDTLQKEISELRVKEKLAQVASQLKPGAPCLLCGSTEHPQIAHSPSVKQALEGKQEALGELRQKEKAFRELEQAIQKIVAQAHTTLYSLQQIREKQNQLQSKIEEHQQRHRWPEYKAVKASDIEKKLNAFREEQKKIDQLRHAQKQYKAKLNEHQEELKGLHQNEQKYLQAVSGYQAALEQQQSMVKELKLEDFAGVSTTQLQEMLAKKQQKLKAVEQEYEEARQVFQEYQNALEILQGRKEVASENRDKLALKADTLNDEIQSLSIDKEFGSISEIKELISLELDTDTEQEAIVTYRNHLHNAEVTLHKLQSEVKGRTYNKDDHEQLQNQWQALTLEIQQQHQKSALQRQRIIDWQEKRARGQEINTELGQQRVREANLKELVSLFRGSGFVNYASTVLLENLCRVANQRFMRLTQNSLSLELSNENEFIVRDYLNDGRTRLLKTLSGGQTFQASLCLALALAENVKALNQADQSFFFLDEGFGSLDRESLRVVFDTLKSLRKENRIVGIISHVEELQHEIDVFLKIEKDRQKGSMIRASWE</sequence>
<dbReference type="InterPro" id="IPR038729">
    <property type="entry name" value="Rad50/SbcC_AAA"/>
</dbReference>
<reference evidence="3" key="2">
    <citation type="journal article" date="2024" name="Antonie Van Leeuwenhoek">
        <title>Roseihalotalea indica gen. nov., sp. nov., a halophilic Bacteroidetes from mesopelagic Southwest Indian Ocean with higher carbohydrate metabolic potential.</title>
        <authorList>
            <person name="Chen B."/>
            <person name="Zhang M."/>
            <person name="Lin D."/>
            <person name="Ye J."/>
            <person name="Tang K."/>
        </authorList>
    </citation>
    <scope>NUCLEOTIDE SEQUENCE</scope>
    <source>
        <strain evidence="3">TK19036</strain>
    </source>
</reference>
<dbReference type="Gene3D" id="3.40.50.300">
    <property type="entry name" value="P-loop containing nucleotide triphosphate hydrolases"/>
    <property type="match status" value="2"/>
</dbReference>
<keyword evidence="1" id="KW-0175">Coiled coil</keyword>
<name>A0AA49GM49_9BACT</name>
<accession>A0AA49GM49</accession>
<dbReference type="SUPFAM" id="SSF52540">
    <property type="entry name" value="P-loop containing nucleoside triphosphate hydrolases"/>
    <property type="match status" value="1"/>
</dbReference>
<dbReference type="AlphaFoldDB" id="A0AA49GM49"/>
<dbReference type="InterPro" id="IPR027417">
    <property type="entry name" value="P-loop_NTPase"/>
</dbReference>
<feature type="domain" description="Rad50/SbcC-type AAA" evidence="2">
    <location>
        <begin position="6"/>
        <end position="281"/>
    </location>
</feature>
<feature type="coiled-coil region" evidence="1">
    <location>
        <begin position="219"/>
        <end position="337"/>
    </location>
</feature>
<feature type="coiled-coil region" evidence="1">
    <location>
        <begin position="378"/>
        <end position="496"/>
    </location>
</feature>
<dbReference type="Pfam" id="PF13476">
    <property type="entry name" value="AAA_23"/>
    <property type="match status" value="1"/>
</dbReference>
<dbReference type="GO" id="GO:0016887">
    <property type="term" value="F:ATP hydrolysis activity"/>
    <property type="evidence" value="ECO:0007669"/>
    <property type="project" value="InterPro"/>
</dbReference>
<feature type="coiled-coil region" evidence="1">
    <location>
        <begin position="536"/>
        <end position="750"/>
    </location>
</feature>
<reference evidence="3" key="1">
    <citation type="journal article" date="2023" name="Comput. Struct. Biotechnol. J.">
        <title>Discovery of a novel marine Bacteroidetes with a rich repertoire of carbohydrate-active enzymes.</title>
        <authorList>
            <person name="Chen B."/>
            <person name="Liu G."/>
            <person name="Chen Q."/>
            <person name="Wang H."/>
            <person name="Liu L."/>
            <person name="Tang K."/>
        </authorList>
    </citation>
    <scope>NUCLEOTIDE SEQUENCE</scope>
    <source>
        <strain evidence="3">TK19036</strain>
    </source>
</reference>